<reference evidence="2 3" key="1">
    <citation type="submission" date="2019-11" db="EMBL/GenBank/DDBJ databases">
        <authorList>
            <person name="Zhang X.Y."/>
        </authorList>
    </citation>
    <scope>NUCLEOTIDE SEQUENCE [LARGE SCALE GENOMIC DNA]</scope>
    <source>
        <strain evidence="2 3">C176</strain>
    </source>
</reference>
<dbReference type="AlphaFoldDB" id="A0A6N7QR80"/>
<gene>
    <name evidence="2" type="ORF">GH984_10060</name>
</gene>
<protein>
    <submittedName>
        <fullName evidence="2">Uncharacterized protein</fullName>
    </submittedName>
</protein>
<dbReference type="RefSeq" id="WP_153720089.1">
    <property type="nucleotide sequence ID" value="NZ_WJPP01000005.1"/>
</dbReference>
<keyword evidence="1" id="KW-0812">Transmembrane</keyword>
<evidence type="ECO:0000313" key="2">
    <source>
        <dbReference type="EMBL" id="MRH79045.1"/>
    </source>
</evidence>
<sequence>MSLKKSMFRVLRALGIGFLAGYGFLMLTYPRAEVSLGLDLKLDGGGFVDVYFAQGDAPFNEYRKTRFFTEPGVWQTHAKTWALVPPIRVLRIDADPRASALHVSNPQLVTRASTLISNVAEFWDRGQQVNHFSLAEQTADALSLAVGGPDPHMVFKLAPKDYPPATAWLREAAIAIGVVAALLWGFLIEPVWRRRRSF</sequence>
<proteinExistence type="predicted"/>
<evidence type="ECO:0000313" key="3">
    <source>
        <dbReference type="Proteomes" id="UP000433788"/>
    </source>
</evidence>
<keyword evidence="3" id="KW-1185">Reference proteome</keyword>
<dbReference type="EMBL" id="WJPP01000005">
    <property type="protein sequence ID" value="MRH79045.1"/>
    <property type="molecule type" value="Genomic_DNA"/>
</dbReference>
<organism evidence="2 3">
    <name type="scientific">Spiribacter salilacus</name>
    <dbReference type="NCBI Taxonomy" id="2664894"/>
    <lineage>
        <taxon>Bacteria</taxon>
        <taxon>Pseudomonadati</taxon>
        <taxon>Pseudomonadota</taxon>
        <taxon>Gammaproteobacteria</taxon>
        <taxon>Chromatiales</taxon>
        <taxon>Ectothiorhodospiraceae</taxon>
        <taxon>Spiribacter</taxon>
    </lineage>
</organism>
<dbReference type="Proteomes" id="UP000433788">
    <property type="component" value="Unassembled WGS sequence"/>
</dbReference>
<name>A0A6N7QR80_9GAMM</name>
<keyword evidence="1" id="KW-1133">Transmembrane helix</keyword>
<feature type="transmembrane region" description="Helical" evidence="1">
    <location>
        <begin position="172"/>
        <end position="192"/>
    </location>
</feature>
<comment type="caution">
    <text evidence="2">The sequence shown here is derived from an EMBL/GenBank/DDBJ whole genome shotgun (WGS) entry which is preliminary data.</text>
</comment>
<evidence type="ECO:0000256" key="1">
    <source>
        <dbReference type="SAM" id="Phobius"/>
    </source>
</evidence>
<accession>A0A6N7QR80</accession>
<feature type="transmembrane region" description="Helical" evidence="1">
    <location>
        <begin position="12"/>
        <end position="32"/>
    </location>
</feature>
<keyword evidence="1" id="KW-0472">Membrane</keyword>